<dbReference type="Pfam" id="PF13863">
    <property type="entry name" value="DUF4200"/>
    <property type="match status" value="1"/>
</dbReference>
<dbReference type="PANTHER" id="PTHR21683">
    <property type="entry name" value="COILED-COIL DOMAIN-CONTAINING PROTEIN 42 LIKE-2-LIKE-RELATED"/>
    <property type="match status" value="1"/>
</dbReference>
<keyword evidence="6" id="KW-0282">Flagellum</keyword>
<evidence type="ECO:0000259" key="4">
    <source>
        <dbReference type="Pfam" id="PF13863"/>
    </source>
</evidence>
<dbReference type="InterPro" id="IPR025252">
    <property type="entry name" value="DUF4200"/>
</dbReference>
<keyword evidence="1 2" id="KW-0175">Coiled coil</keyword>
<proteinExistence type="predicted"/>
<dbReference type="GeneID" id="101857431"/>
<dbReference type="Proteomes" id="UP000694888">
    <property type="component" value="Unplaced"/>
</dbReference>
<keyword evidence="6" id="KW-0969">Cilium</keyword>
<feature type="compositionally biased region" description="Polar residues" evidence="3">
    <location>
        <begin position="326"/>
        <end position="345"/>
    </location>
</feature>
<organism evidence="5 6">
    <name type="scientific">Aplysia californica</name>
    <name type="common">California sea hare</name>
    <dbReference type="NCBI Taxonomy" id="6500"/>
    <lineage>
        <taxon>Eukaryota</taxon>
        <taxon>Metazoa</taxon>
        <taxon>Spiralia</taxon>
        <taxon>Lophotrochozoa</taxon>
        <taxon>Mollusca</taxon>
        <taxon>Gastropoda</taxon>
        <taxon>Heterobranchia</taxon>
        <taxon>Euthyneura</taxon>
        <taxon>Tectipleura</taxon>
        <taxon>Aplysiida</taxon>
        <taxon>Aplysioidea</taxon>
        <taxon>Aplysiidae</taxon>
        <taxon>Aplysia</taxon>
    </lineage>
</organism>
<keyword evidence="5" id="KW-1185">Reference proteome</keyword>
<evidence type="ECO:0000313" key="5">
    <source>
        <dbReference type="Proteomes" id="UP000694888"/>
    </source>
</evidence>
<feature type="domain" description="DUF4200" evidence="4">
    <location>
        <begin position="58"/>
        <end position="175"/>
    </location>
</feature>
<feature type="region of interest" description="Disordered" evidence="3">
    <location>
        <begin position="326"/>
        <end position="361"/>
    </location>
</feature>
<dbReference type="PANTHER" id="PTHR21683:SF18">
    <property type="entry name" value="COILED-COIL DOMAIN-CONTAINING PROTEIN 42 HOMOLOG"/>
    <property type="match status" value="1"/>
</dbReference>
<name>A0ABM0K077_APLCA</name>
<reference evidence="6" key="1">
    <citation type="submission" date="2025-08" db="UniProtKB">
        <authorList>
            <consortium name="RefSeq"/>
        </authorList>
    </citation>
    <scope>IDENTIFICATION</scope>
</reference>
<dbReference type="RefSeq" id="XP_005105680.2">
    <property type="nucleotide sequence ID" value="XM_005105623.3"/>
</dbReference>
<evidence type="ECO:0000256" key="2">
    <source>
        <dbReference type="SAM" id="Coils"/>
    </source>
</evidence>
<protein>
    <submittedName>
        <fullName evidence="6">Cilia- and flagella-associated protein 73</fullName>
    </submittedName>
</protein>
<evidence type="ECO:0000313" key="6">
    <source>
        <dbReference type="RefSeq" id="XP_005105680.2"/>
    </source>
</evidence>
<dbReference type="InterPro" id="IPR051147">
    <property type="entry name" value="CFAP_domain-containing"/>
</dbReference>
<sequence length="361" mass="42574">MAAQAPYKLDFDNQKRNVFVTQLHERDDEDDITAFPVVKESGDKLIETGINTLQKTLLLKKEVEVDKVNAQLEAKRYEFKQRMEMCAHRQIQVQKKQQQMKDRVSKFEKFIQENEAKRRRAIQKYQQEVKLREQKALEFSSLYDQLHHYKNRHRLLEMKLAAYKIYEEYLQSVIEAMPEDYLPSSEDKVKSLMMRHRTLSESNKGLVNNLDEMTDELETCKKALDVMKQDHQKDKLSNTSMLSQLQEKQEENLDKNEQMEQTFEMSKWEMRTRRTEVGVIFMAINNIYDKCRKSDDEPDKADWNSKLNRIRDYLLEREGVVSLVQNAPSSTSGSSTMEQTVTQTKSRTKEKAPVKLTVTGH</sequence>
<keyword evidence="6" id="KW-0966">Cell projection</keyword>
<accession>A0ABM0K077</accession>
<feature type="coiled-coil region" evidence="2">
    <location>
        <begin position="203"/>
        <end position="265"/>
    </location>
</feature>
<gene>
    <name evidence="6" type="primary">LOC101857431</name>
</gene>
<evidence type="ECO:0000256" key="1">
    <source>
        <dbReference type="ARBA" id="ARBA00023054"/>
    </source>
</evidence>
<evidence type="ECO:0000256" key="3">
    <source>
        <dbReference type="SAM" id="MobiDB-lite"/>
    </source>
</evidence>